<feature type="domain" description="Schizont-infected cell agglutination C-terminal" evidence="3">
    <location>
        <begin position="1095"/>
        <end position="1206"/>
    </location>
</feature>
<dbReference type="InterPro" id="IPR024288">
    <property type="entry name" value="SICA_C"/>
</dbReference>
<reference evidence="4 5" key="1">
    <citation type="submission" date="2014-03" db="EMBL/GenBank/DDBJ databases">
        <title>The Genome Sequence of Plasmodium fragile nilgiri.</title>
        <authorList>
            <consortium name="The Broad Institute Genomics Platform"/>
            <consortium name="The Broad Institute Genome Sequencing Center for Infectious Disease"/>
            <person name="Neafsey D."/>
            <person name="Duraisingh M."/>
            <person name="Young S.K."/>
            <person name="Zeng Q."/>
            <person name="Gargeya S."/>
            <person name="Abouelleil A."/>
            <person name="Alvarado L."/>
            <person name="Chapman S.B."/>
            <person name="Gainer-Dewar J."/>
            <person name="Goldberg J."/>
            <person name="Griggs A."/>
            <person name="Gujja S."/>
            <person name="Hansen M."/>
            <person name="Howarth C."/>
            <person name="Imamovic A."/>
            <person name="Larimer J."/>
            <person name="Pearson M."/>
            <person name="Poon T.W."/>
            <person name="Priest M."/>
            <person name="Roberts A."/>
            <person name="Saif S."/>
            <person name="Shea T."/>
            <person name="Sykes S."/>
            <person name="Wortman J."/>
            <person name="Nusbaum C."/>
            <person name="Birren B."/>
        </authorList>
    </citation>
    <scope>NUCLEOTIDE SEQUENCE [LARGE SCALE GENOMIC DNA]</scope>
    <source>
        <strain evidence="5">nilgiri</strain>
    </source>
</reference>
<evidence type="ECO:0000259" key="3">
    <source>
        <dbReference type="Pfam" id="PF12879"/>
    </source>
</evidence>
<dbReference type="OrthoDB" id="376328at2759"/>
<feature type="compositionally biased region" description="Polar residues" evidence="1">
    <location>
        <begin position="744"/>
        <end position="756"/>
    </location>
</feature>
<feature type="compositionally biased region" description="Low complexity" evidence="1">
    <location>
        <begin position="309"/>
        <end position="325"/>
    </location>
</feature>
<feature type="transmembrane region" description="Helical" evidence="2">
    <location>
        <begin position="1077"/>
        <end position="1098"/>
    </location>
</feature>
<dbReference type="EMBL" id="KQ001742">
    <property type="protein sequence ID" value="KJP85187.1"/>
    <property type="molecule type" value="Genomic_DNA"/>
</dbReference>
<feature type="compositionally biased region" description="Gly residues" evidence="1">
    <location>
        <begin position="326"/>
        <end position="351"/>
    </location>
</feature>
<feature type="compositionally biased region" description="Gly residues" evidence="1">
    <location>
        <begin position="952"/>
        <end position="997"/>
    </location>
</feature>
<dbReference type="RefSeq" id="XP_012338206.1">
    <property type="nucleotide sequence ID" value="XM_012482783.1"/>
</dbReference>
<feature type="compositionally biased region" description="Basic and acidic residues" evidence="1">
    <location>
        <begin position="666"/>
        <end position="693"/>
    </location>
</feature>
<keyword evidence="5" id="KW-1185">Reference proteome</keyword>
<keyword evidence="2" id="KW-1133">Transmembrane helix</keyword>
<feature type="region of interest" description="Disordered" evidence="1">
    <location>
        <begin position="1217"/>
        <end position="1248"/>
    </location>
</feature>
<feature type="compositionally biased region" description="Low complexity" evidence="1">
    <location>
        <begin position="711"/>
        <end position="725"/>
    </location>
</feature>
<dbReference type="GeneID" id="24270495"/>
<feature type="compositionally biased region" description="Basic and acidic residues" evidence="1">
    <location>
        <begin position="638"/>
        <end position="647"/>
    </location>
</feature>
<dbReference type="Pfam" id="PF12879">
    <property type="entry name" value="SICA_C"/>
    <property type="match status" value="1"/>
</dbReference>
<keyword evidence="2" id="KW-0812">Transmembrane</keyword>
<feature type="compositionally biased region" description="Low complexity" evidence="1">
    <location>
        <begin position="874"/>
        <end position="898"/>
    </location>
</feature>
<protein>
    <recommendedName>
        <fullName evidence="3">Schizont-infected cell agglutination C-terminal domain-containing protein</fullName>
    </recommendedName>
</protein>
<dbReference type="OMA" id="ECEASEW"/>
<feature type="region of interest" description="Disordered" evidence="1">
    <location>
        <begin position="631"/>
        <end position="790"/>
    </location>
</feature>
<keyword evidence="2" id="KW-0472">Membrane</keyword>
<feature type="compositionally biased region" description="Polar residues" evidence="1">
    <location>
        <begin position="1217"/>
        <end position="1231"/>
    </location>
</feature>
<feature type="region of interest" description="Disordered" evidence="1">
    <location>
        <begin position="216"/>
        <end position="359"/>
    </location>
</feature>
<evidence type="ECO:0000313" key="5">
    <source>
        <dbReference type="Proteomes" id="UP000054561"/>
    </source>
</evidence>
<feature type="compositionally biased region" description="Pro residues" evidence="1">
    <location>
        <begin position="916"/>
        <end position="934"/>
    </location>
</feature>
<feature type="compositionally biased region" description="Basic and acidic residues" evidence="1">
    <location>
        <begin position="216"/>
        <end position="227"/>
    </location>
</feature>
<dbReference type="Proteomes" id="UP000054561">
    <property type="component" value="Unassembled WGS sequence"/>
</dbReference>
<evidence type="ECO:0000313" key="4">
    <source>
        <dbReference type="EMBL" id="KJP85187.1"/>
    </source>
</evidence>
<dbReference type="PANTHER" id="PTHR48125:SF10">
    <property type="entry name" value="OS12G0136300 PROTEIN"/>
    <property type="match status" value="1"/>
</dbReference>
<gene>
    <name evidence="4" type="ORF">AK88_05181</name>
</gene>
<organism evidence="4 5">
    <name type="scientific">Plasmodium fragile</name>
    <dbReference type="NCBI Taxonomy" id="5857"/>
    <lineage>
        <taxon>Eukaryota</taxon>
        <taxon>Sar</taxon>
        <taxon>Alveolata</taxon>
        <taxon>Apicomplexa</taxon>
        <taxon>Aconoidasida</taxon>
        <taxon>Haemosporida</taxon>
        <taxon>Plasmodiidae</taxon>
        <taxon>Plasmodium</taxon>
        <taxon>Plasmodium (Plasmodium)</taxon>
    </lineage>
</organism>
<sequence>MCEAGRVAQEGGEWTAEDMGICELAYIALRFKHGLELAGAPPRADDTDEETKQIDLYMRCILVNIFMKKIMGKNCLSGPGGKFAFGLVHNEITDVQGRALGNVACEWKDADRGGDAQGPSAQERTLWNILERWIDRNKTKTADGDWGVLGQQCKVHKGSKGKVGDGDAGTQFKEKVKEKIKNVEGDLKEKVPEIIKGLKECSDQDKDCVKNLLKKKQQEEKNQEDSSSKNPPVNLPGASGLPAPPPPRRPSTPRQGPKHTASPHPGSMSPGTGPGRRPRPRPRPPPTDSAPASQRPIPGDGKPPGSGGAEPATPAAVTPVGATTSSGGGTTASSGGGGGGGNARAPGGGGKDNAKTETKEDDCAWKSILNEDRKQVYVLGKYGKQHLETMKTVLQQFIDYMDNKDELADAYGVNCYNTGWDDITDAATLFTGQTVADVIRCKLMTIALNFANGDNTQEKKAKGGSTLMSEMEKQLRCELANAFGYILDQKYCATSKGFKRGVKYAWRTMEHMVSRKYAPAPPMTGPVFEKKCTECGYNVPVGQFRIRNGDIADLLLTQGKIMDKIGHIENKVDCSMKWAHYTQGKTKMDNPKEVDEEKITEIKEQEKKVVEAAKKTIEDLKKKVEEEIAHKAKAATNGKDKSKKAEDSSNGAVPTKKPEAPPTKAPEVRKEVSPDAKAPKEEKTADSRARADGEAQESVPKPPPVAPPAAPASAAPAAAGSRAGRQGPGQGPGPGQQPPPPTPLNTDPSGKGPTQETTEESSKDTQGEDACQDDNSDTTASGTETHENSRVMVVKATYKYEGHQPSCATLKALEDNQAAATSPNPSSGTGNTESTDTESKNGTEAGSAQPPAGPAPAATPPSPEQGTSGPSSTPAPDQPADPGAGPSSATPAAAGNTSDTKHSGGTDAVADGGNDDPPPLNPPKPPPKPKPNPDPDQSGSSGKGGEPDSVGGISGGAGKGGGGGEQAAGSAGSGRAGGGASSGGGGAGGAAVGGSGGSQLTSGSSNQHDQDTGSTTQGGTNQFELDLASPALNIEGAIGGFVPPVPAHGTLPSPDGTPRDYAVPDLTGTVLTATTPVLFFLTSVMVAVLGYSLWKYFAYLAKRRRTYRTVRDVPSPPLDEDILQHLQRGDLPPPDYGYTLVMDRQPASTSGRVRPPRVHKRTIIELHLEVLHECEASEWENVKDDYLQIVLQEFAQQCAQELMRDDHRNNNVLGVSTSHASVTTHDSTTRAPPTDIDGTNPCPPHDPEPWSCMETTQLATDPCPPNEDDRWSCMDTIQFATDPSASSHDDLDPWSCMQTIQFPTGPCPPNEEHPDPRSCMENIQLATDRSPPNDDNHDPWSCMETIQLATDPCRPHDPDPWSCIETYS</sequence>
<proteinExistence type="predicted"/>
<name>A0A0D9QEF6_PLAFR</name>
<evidence type="ECO:0000256" key="1">
    <source>
        <dbReference type="SAM" id="MobiDB-lite"/>
    </source>
</evidence>
<dbReference type="PANTHER" id="PTHR48125">
    <property type="entry name" value="LP07818P1"/>
    <property type="match status" value="1"/>
</dbReference>
<feature type="compositionally biased region" description="Polar residues" evidence="1">
    <location>
        <begin position="818"/>
        <end position="834"/>
    </location>
</feature>
<feature type="compositionally biased region" description="Pro residues" evidence="1">
    <location>
        <begin position="700"/>
        <end position="710"/>
    </location>
</feature>
<dbReference type="VEuPathDB" id="PlasmoDB:AK88_05181"/>
<feature type="compositionally biased region" description="Pro residues" evidence="1">
    <location>
        <begin position="851"/>
        <end position="863"/>
    </location>
</feature>
<feature type="compositionally biased region" description="Low complexity" evidence="1">
    <location>
        <begin position="998"/>
        <end position="1021"/>
    </location>
</feature>
<feature type="region of interest" description="Disordered" evidence="1">
    <location>
        <begin position="809"/>
        <end position="1021"/>
    </location>
</feature>
<evidence type="ECO:0000256" key="2">
    <source>
        <dbReference type="SAM" id="Phobius"/>
    </source>
</evidence>
<accession>A0A0D9QEF6</accession>
<feature type="compositionally biased region" description="Low complexity" evidence="1">
    <location>
        <begin position="262"/>
        <end position="271"/>
    </location>
</feature>